<evidence type="ECO:0000313" key="1">
    <source>
        <dbReference type="EMBL" id="RFT65599.1"/>
    </source>
</evidence>
<gene>
    <name evidence="1" type="ORF">D0U04_18465</name>
</gene>
<evidence type="ECO:0000313" key="2">
    <source>
        <dbReference type="Proteomes" id="UP000264294"/>
    </source>
</evidence>
<comment type="caution">
    <text evidence="1">The sequence shown here is derived from an EMBL/GenBank/DDBJ whole genome shotgun (WGS) entry which is preliminary data.</text>
</comment>
<dbReference type="Proteomes" id="UP000264294">
    <property type="component" value="Unassembled WGS sequence"/>
</dbReference>
<proteinExistence type="predicted"/>
<keyword evidence="2" id="KW-1185">Reference proteome</keyword>
<sequence>MLLSLYICLEAMIKITIIFTIHNLSRTCETYNIIRLFFVPSQ</sequence>
<dbReference type="EMBL" id="QVOD01000024">
    <property type="protein sequence ID" value="RFT65599.1"/>
    <property type="molecule type" value="Genomic_DNA"/>
</dbReference>
<accession>A0ABX9KSM2</accession>
<organism evidence="1 2">
    <name type="scientific">Bacillus clarus</name>
    <dbReference type="NCBI Taxonomy" id="2338372"/>
    <lineage>
        <taxon>Bacteria</taxon>
        <taxon>Bacillati</taxon>
        <taxon>Bacillota</taxon>
        <taxon>Bacilli</taxon>
        <taxon>Bacillales</taxon>
        <taxon>Bacillaceae</taxon>
        <taxon>Bacillus</taxon>
        <taxon>Bacillus cereus group</taxon>
    </lineage>
</organism>
<name>A0ABX9KSM2_9BACI</name>
<reference evidence="1 2" key="1">
    <citation type="submission" date="2018-08" db="EMBL/GenBank/DDBJ databases">
        <title>Bacillus clarus sp. nov. strain PS00077A.</title>
        <authorList>
            <person name="Mendez Acevedo M."/>
            <person name="Carroll L."/>
            <person name="Mukherjee M."/>
            <person name="Wiedmann M."/>
            <person name="Kovac J."/>
        </authorList>
    </citation>
    <scope>NUCLEOTIDE SEQUENCE [LARGE SCALE GENOMIC DNA]</scope>
    <source>
        <strain evidence="1 2">PS00077A</strain>
    </source>
</reference>
<protein>
    <submittedName>
        <fullName evidence="1">Glycosyltransferase</fullName>
    </submittedName>
</protein>